<sequence length="434" mass="51782">MPVVCLFSDWKILKTFAQVLTLLAMPLLVAEFDQIKAEGGYMSLFPKEKLTFTHHEEAADSMSDEDINEKYVKGEVRIVTEQARYPLKTIVSMLDSGDYELQPDFQRRHRWYDSKKSQLIESFIMNVPIPPIFLYEDSPSHYEVMDGLQRLTAIYEFYTDKLVLEGLEKWSELNGRRYSQLPEQITKGIDRRYLSSIILLYETAKDEKEAQKLKQMVFERINSGGVRLTPQESRNAILRGPLNDLCCKLSRNKYLCRTWGIPETDDEESLFENKHYREMKDVELVLRFFATRQRRQLMRSRESLKHYLDQFLRYGNQEFSQELLEKLEDLFSQTISLVYGTFGEKAFWLRRPWNDGWHWERRARMTVYDPLMYVFSQHLGNKKQIFDSREKILYAVEELYREKYDEFKGKKYIHQDDIERRIALFEDIIANIIG</sequence>
<dbReference type="PANTHER" id="PTHR39639">
    <property type="entry name" value="CHROMOSOME 16, WHOLE GENOME SHOTGUN SEQUENCE"/>
    <property type="match status" value="1"/>
</dbReference>
<dbReference type="EMBL" id="CP061800">
    <property type="protein sequence ID" value="QTA90185.1"/>
    <property type="molecule type" value="Genomic_DNA"/>
</dbReference>
<dbReference type="InterPro" id="IPR004919">
    <property type="entry name" value="GmrSD_N"/>
</dbReference>
<name>A0A975BRD7_9BACT</name>
<dbReference type="Pfam" id="PF03235">
    <property type="entry name" value="GmrSD_N"/>
    <property type="match status" value="1"/>
</dbReference>
<protein>
    <submittedName>
        <fullName evidence="2">DUF262</fullName>
    </submittedName>
</protein>
<reference evidence="2" key="1">
    <citation type="journal article" date="2021" name="Microb. Physiol.">
        <title>Proteogenomic Insights into the Physiology of Marine, Sulfate-Reducing, Filamentous Desulfonema limicola and Desulfonema magnum.</title>
        <authorList>
            <person name="Schnaars V."/>
            <person name="Wohlbrand L."/>
            <person name="Scheve S."/>
            <person name="Hinrichs C."/>
            <person name="Reinhardt R."/>
            <person name="Rabus R."/>
        </authorList>
    </citation>
    <scope>NUCLEOTIDE SEQUENCE</scope>
    <source>
        <strain evidence="2">4be13</strain>
    </source>
</reference>
<dbReference type="PANTHER" id="PTHR39639:SF1">
    <property type="entry name" value="DUF262 DOMAIN-CONTAINING PROTEIN"/>
    <property type="match status" value="1"/>
</dbReference>
<gene>
    <name evidence="2" type="ORF">dnm_062460</name>
</gene>
<accession>A0A975BRD7</accession>
<dbReference type="KEGG" id="dmm:dnm_062460"/>
<evidence type="ECO:0000313" key="2">
    <source>
        <dbReference type="EMBL" id="QTA90185.1"/>
    </source>
</evidence>
<dbReference type="AlphaFoldDB" id="A0A975BRD7"/>
<evidence type="ECO:0000313" key="3">
    <source>
        <dbReference type="Proteomes" id="UP000663722"/>
    </source>
</evidence>
<dbReference type="Proteomes" id="UP000663722">
    <property type="component" value="Chromosome"/>
</dbReference>
<organism evidence="2 3">
    <name type="scientific">Desulfonema magnum</name>
    <dbReference type="NCBI Taxonomy" id="45655"/>
    <lineage>
        <taxon>Bacteria</taxon>
        <taxon>Pseudomonadati</taxon>
        <taxon>Thermodesulfobacteriota</taxon>
        <taxon>Desulfobacteria</taxon>
        <taxon>Desulfobacterales</taxon>
        <taxon>Desulfococcaceae</taxon>
        <taxon>Desulfonema</taxon>
    </lineage>
</organism>
<proteinExistence type="predicted"/>
<evidence type="ECO:0000259" key="1">
    <source>
        <dbReference type="Pfam" id="PF03235"/>
    </source>
</evidence>
<keyword evidence="3" id="KW-1185">Reference proteome</keyword>
<feature type="domain" description="GmrSD restriction endonucleases N-terminal" evidence="1">
    <location>
        <begin position="91"/>
        <end position="238"/>
    </location>
</feature>